<keyword evidence="3" id="KW-1185">Reference proteome</keyword>
<comment type="caution">
    <text evidence="2">The sequence shown here is derived from an EMBL/GenBank/DDBJ whole genome shotgun (WGS) entry which is preliminary data.</text>
</comment>
<dbReference type="RefSeq" id="WP_207134716.1">
    <property type="nucleotide sequence ID" value="NZ_JAFLNA010000008.1"/>
</dbReference>
<proteinExistence type="predicted"/>
<gene>
    <name evidence="2" type="ORF">JZX89_16220</name>
</gene>
<evidence type="ECO:0000313" key="2">
    <source>
        <dbReference type="EMBL" id="MBO0132280.1"/>
    </source>
</evidence>
<name>A0ABS3EJX0_9HYPH</name>
<feature type="compositionally biased region" description="Basic and acidic residues" evidence="1">
    <location>
        <begin position="12"/>
        <end position="29"/>
    </location>
</feature>
<reference evidence="2 3" key="1">
    <citation type="submission" date="2021-03" db="EMBL/GenBank/DDBJ databases">
        <title>Whole genome sequence of Agrobacterium sp. strain Rnr.</title>
        <authorList>
            <person name="Mafakheri H."/>
            <person name="Taghavi S.M."/>
            <person name="Nemanja K."/>
            <person name="Osdaghi E."/>
        </authorList>
    </citation>
    <scope>NUCLEOTIDE SEQUENCE [LARGE SCALE GENOMIC DNA]</scope>
    <source>
        <strain evidence="2 3">Rnr</strain>
    </source>
</reference>
<dbReference type="Proteomes" id="UP000664699">
    <property type="component" value="Unassembled WGS sequence"/>
</dbReference>
<sequence length="214" mass="24310">MTTPLDDPDVPISHKDYLRQKTDGGADGRSGTEYEVFVAAFELIKLAKRVLLGKLDATAVHITWQAAGMYIDDVVIRKGNLFRHFEMKTGKEIWGKAPKTIRWNFHNQKLFNERHSRPSSYRLVLANPDVFHTLNGSRAEWIDVIFFPNTSKPTEINLQVPGFIQSVTDLLPFEKQGPLLEKLAGKRRIYLEFDHNCVPACKFDPLGGVIGVQF</sequence>
<evidence type="ECO:0000313" key="3">
    <source>
        <dbReference type="Proteomes" id="UP000664699"/>
    </source>
</evidence>
<dbReference type="EMBL" id="JAFLNA010000008">
    <property type="protein sequence ID" value="MBO0132280.1"/>
    <property type="molecule type" value="Genomic_DNA"/>
</dbReference>
<evidence type="ECO:0000256" key="1">
    <source>
        <dbReference type="SAM" id="MobiDB-lite"/>
    </source>
</evidence>
<organism evidence="2 3">
    <name type="scientific">Agrobacterium burrii</name>
    <dbReference type="NCBI Taxonomy" id="2815339"/>
    <lineage>
        <taxon>Bacteria</taxon>
        <taxon>Pseudomonadati</taxon>
        <taxon>Pseudomonadota</taxon>
        <taxon>Alphaproteobacteria</taxon>
        <taxon>Hyphomicrobiales</taxon>
        <taxon>Rhizobiaceae</taxon>
        <taxon>Rhizobium/Agrobacterium group</taxon>
        <taxon>Agrobacterium</taxon>
        <taxon>Agrobacterium tumefaciens complex</taxon>
    </lineage>
</organism>
<accession>A0ABS3EJX0</accession>
<protein>
    <submittedName>
        <fullName evidence="2">Uncharacterized protein</fullName>
    </submittedName>
</protein>
<feature type="region of interest" description="Disordered" evidence="1">
    <location>
        <begin position="1"/>
        <end position="29"/>
    </location>
</feature>